<dbReference type="EMBL" id="FUWP01000001">
    <property type="protein sequence ID" value="SJZ32079.1"/>
    <property type="molecule type" value="Genomic_DNA"/>
</dbReference>
<dbReference type="OrthoDB" id="5879731at2"/>
<gene>
    <name evidence="2" type="ORF">CZ814_00006</name>
</gene>
<keyword evidence="1" id="KW-1133">Transmembrane helix</keyword>
<feature type="transmembrane region" description="Helical" evidence="1">
    <location>
        <begin position="9"/>
        <end position="29"/>
    </location>
</feature>
<dbReference type="AlphaFoldDB" id="A0A1T4JPL2"/>
<proteinExistence type="predicted"/>
<keyword evidence="1" id="KW-0472">Membrane</keyword>
<dbReference type="RefSeq" id="WP_080172753.1">
    <property type="nucleotide sequence ID" value="NZ_AP024854.1"/>
</dbReference>
<reference evidence="2 3" key="1">
    <citation type="submission" date="2017-02" db="EMBL/GenBank/DDBJ databases">
        <authorList>
            <person name="Peterson S.W."/>
        </authorList>
    </citation>
    <scope>NUCLEOTIDE SEQUENCE [LARGE SCALE GENOMIC DNA]</scope>
    <source>
        <strain evidence="2 3">CECT 9189</strain>
    </source>
</reference>
<evidence type="ECO:0000313" key="3">
    <source>
        <dbReference type="Proteomes" id="UP000191116"/>
    </source>
</evidence>
<accession>A0A1T4JPL2</accession>
<evidence type="ECO:0000256" key="1">
    <source>
        <dbReference type="SAM" id="Phobius"/>
    </source>
</evidence>
<protein>
    <submittedName>
        <fullName evidence="2">Uncharacterized protein</fullName>
    </submittedName>
</protein>
<feature type="transmembrane region" description="Helical" evidence="1">
    <location>
        <begin position="105"/>
        <end position="123"/>
    </location>
</feature>
<evidence type="ECO:0000313" key="2">
    <source>
        <dbReference type="EMBL" id="SJZ32079.1"/>
    </source>
</evidence>
<keyword evidence="1" id="KW-0812">Transmembrane</keyword>
<dbReference type="Proteomes" id="UP000191116">
    <property type="component" value="Unassembled WGS sequence"/>
</dbReference>
<organism evidence="2 3">
    <name type="scientific">Photobacterium toruni</name>
    <dbReference type="NCBI Taxonomy" id="1935446"/>
    <lineage>
        <taxon>Bacteria</taxon>
        <taxon>Pseudomonadati</taxon>
        <taxon>Pseudomonadota</taxon>
        <taxon>Gammaproteobacteria</taxon>
        <taxon>Vibrionales</taxon>
        <taxon>Vibrionaceae</taxon>
        <taxon>Photobacterium</taxon>
    </lineage>
</organism>
<sequence length="134" mass="15188">MGLDFPKSYCLIGATKLLAVLVIIGLIQHVEMIIHIFKFDILTTVPVSVTILVLSSGILACIGLFRGKKWGFIPLYFYIPAVTLFLQVSLIPFIPDLFPVKYHDIVIMVINGLVLLYSVLLLLRRMESNYIKEY</sequence>
<feature type="transmembrane region" description="Helical" evidence="1">
    <location>
        <begin position="72"/>
        <end position="93"/>
    </location>
</feature>
<feature type="transmembrane region" description="Helical" evidence="1">
    <location>
        <begin position="41"/>
        <end position="65"/>
    </location>
</feature>
<name>A0A1T4JPL2_9GAMM</name>